<dbReference type="EMBL" id="BARV01008610">
    <property type="protein sequence ID" value="GAI05808.1"/>
    <property type="molecule type" value="Genomic_DNA"/>
</dbReference>
<dbReference type="InterPro" id="IPR052025">
    <property type="entry name" value="Xyloglucanase_GH74"/>
</dbReference>
<gene>
    <name evidence="1" type="ORF">S06H3_17254</name>
</gene>
<dbReference type="PANTHER" id="PTHR43739">
    <property type="entry name" value="XYLOGLUCANASE (EUROFUNG)"/>
    <property type="match status" value="1"/>
</dbReference>
<dbReference type="Gene3D" id="2.130.10.10">
    <property type="entry name" value="YVTN repeat-like/Quinoprotein amine dehydrogenase"/>
    <property type="match status" value="3"/>
</dbReference>
<name>X1KGK7_9ZZZZ</name>
<comment type="caution">
    <text evidence="1">The sequence shown here is derived from an EMBL/GenBank/DDBJ whole genome shotgun (WGS) entry which is preliminary data.</text>
</comment>
<proteinExistence type="predicted"/>
<dbReference type="GO" id="GO:0010411">
    <property type="term" value="P:xyloglucan metabolic process"/>
    <property type="evidence" value="ECO:0007669"/>
    <property type="project" value="TreeGrafter"/>
</dbReference>
<protein>
    <submittedName>
        <fullName evidence="1">Uncharacterized protein</fullName>
    </submittedName>
</protein>
<dbReference type="PANTHER" id="PTHR43739:SF5">
    <property type="entry name" value="EXO-ALPHA-SIALIDASE"/>
    <property type="match status" value="1"/>
</dbReference>
<evidence type="ECO:0000313" key="1">
    <source>
        <dbReference type="EMBL" id="GAI05808.1"/>
    </source>
</evidence>
<dbReference type="SUPFAM" id="SSF110296">
    <property type="entry name" value="Oligoxyloglucan reducing end-specific cellobiohydrolase"/>
    <property type="match status" value="1"/>
</dbReference>
<reference evidence="1" key="1">
    <citation type="journal article" date="2014" name="Front. Microbiol.">
        <title>High frequency of phylogenetically diverse reductive dehalogenase-homologous genes in deep subseafloor sedimentary metagenomes.</title>
        <authorList>
            <person name="Kawai M."/>
            <person name="Futagami T."/>
            <person name="Toyoda A."/>
            <person name="Takaki Y."/>
            <person name="Nishi S."/>
            <person name="Hori S."/>
            <person name="Arai W."/>
            <person name="Tsubouchi T."/>
            <person name="Morono Y."/>
            <person name="Uchiyama I."/>
            <person name="Ito T."/>
            <person name="Fujiyama A."/>
            <person name="Inagaki F."/>
            <person name="Takami H."/>
        </authorList>
    </citation>
    <scope>NUCLEOTIDE SEQUENCE</scope>
    <source>
        <strain evidence="1">Expedition CK06-06</strain>
    </source>
</reference>
<dbReference type="AlphaFoldDB" id="X1KGK7"/>
<dbReference type="CDD" id="cd15482">
    <property type="entry name" value="Sialidase_non-viral"/>
    <property type="match status" value="1"/>
</dbReference>
<organism evidence="1">
    <name type="scientific">marine sediment metagenome</name>
    <dbReference type="NCBI Taxonomy" id="412755"/>
    <lineage>
        <taxon>unclassified sequences</taxon>
        <taxon>metagenomes</taxon>
        <taxon>ecological metagenomes</taxon>
    </lineage>
</organism>
<dbReference type="InterPro" id="IPR015943">
    <property type="entry name" value="WD40/YVTN_repeat-like_dom_sf"/>
</dbReference>
<feature type="non-terminal residue" evidence="1">
    <location>
        <position position="344"/>
    </location>
</feature>
<accession>X1KGK7</accession>
<feature type="non-terminal residue" evidence="1">
    <location>
        <position position="1"/>
    </location>
</feature>
<sequence length="344" mass="37486">VKKDDGIAEFWEITFRGFAVHPQNSDIVFAGAEIDTGIRGVEFSKTKGKIYKTEDGGENWRCVWEGDNLARFIIFDPTNPDTLYASTGIFDREAYNEIGVGVLKSTDGGETWKQINNGIDNLFIGFLEMHPTNPQILFAAAGMVVAERKGNFGGVYRTTDGGDHWTRVLSKDYGVYSVVTISPSNTNVIYAGSITAFYRSDDGGNTWQRFWKPREHLWGPPGITAGTPISAVVAPDDPMTVFVNNYNGGVFKSTDGGETWTNSSEGYTGAAMRDIALDADNPLIVYVASRSGLFRSFESGRTWAGLAFGIAYDEPCTVALSPDNSQELLSATDHDGTIIKSTDG</sequence>